<dbReference type="InterPro" id="IPR036640">
    <property type="entry name" value="ABC1_TM_sf"/>
</dbReference>
<comment type="subcellular location">
    <subcellularLocation>
        <location evidence="1">Membrane</location>
        <topology evidence="1">Multi-pass membrane protein</topology>
    </subcellularLocation>
</comment>
<name>A0A9W6WY33_9STRA</name>
<dbReference type="Gene3D" id="1.20.1560.10">
    <property type="entry name" value="ABC transporter type 1, transmembrane domain"/>
    <property type="match status" value="1"/>
</dbReference>
<dbReference type="SUPFAM" id="SSF90123">
    <property type="entry name" value="ABC transporter transmembrane region"/>
    <property type="match status" value="1"/>
</dbReference>
<dbReference type="GO" id="GO:0005886">
    <property type="term" value="C:plasma membrane"/>
    <property type="evidence" value="ECO:0007669"/>
    <property type="project" value="TreeGrafter"/>
</dbReference>
<reference evidence="7" key="1">
    <citation type="submission" date="2023-04" db="EMBL/GenBank/DDBJ databases">
        <title>Phytophthora fragariaefolia NBRC 109709.</title>
        <authorList>
            <person name="Ichikawa N."/>
            <person name="Sato H."/>
            <person name="Tonouchi N."/>
        </authorList>
    </citation>
    <scope>NUCLEOTIDE SEQUENCE</scope>
    <source>
        <strain evidence="7">NBRC 109709</strain>
    </source>
</reference>
<keyword evidence="3 5" id="KW-1133">Transmembrane helix</keyword>
<feature type="transmembrane region" description="Helical" evidence="5">
    <location>
        <begin position="166"/>
        <end position="188"/>
    </location>
</feature>
<accession>A0A9W6WY33</accession>
<evidence type="ECO:0000259" key="6">
    <source>
        <dbReference type="PROSITE" id="PS50929"/>
    </source>
</evidence>
<evidence type="ECO:0000256" key="3">
    <source>
        <dbReference type="ARBA" id="ARBA00022989"/>
    </source>
</evidence>
<dbReference type="GO" id="GO:0140359">
    <property type="term" value="F:ABC-type transporter activity"/>
    <property type="evidence" value="ECO:0007669"/>
    <property type="project" value="InterPro"/>
</dbReference>
<keyword evidence="2 5" id="KW-0812">Transmembrane</keyword>
<dbReference type="PROSITE" id="PS50929">
    <property type="entry name" value="ABC_TM1F"/>
    <property type="match status" value="1"/>
</dbReference>
<feature type="transmembrane region" description="Helical" evidence="5">
    <location>
        <begin position="115"/>
        <end position="138"/>
    </location>
</feature>
<evidence type="ECO:0000256" key="2">
    <source>
        <dbReference type="ARBA" id="ARBA00022692"/>
    </source>
</evidence>
<evidence type="ECO:0000256" key="4">
    <source>
        <dbReference type="ARBA" id="ARBA00023136"/>
    </source>
</evidence>
<dbReference type="InterPro" id="IPR011527">
    <property type="entry name" value="ABC1_TM_dom"/>
</dbReference>
<organism evidence="7 8">
    <name type="scientific">Phytophthora fragariaefolia</name>
    <dbReference type="NCBI Taxonomy" id="1490495"/>
    <lineage>
        <taxon>Eukaryota</taxon>
        <taxon>Sar</taxon>
        <taxon>Stramenopiles</taxon>
        <taxon>Oomycota</taxon>
        <taxon>Peronosporomycetes</taxon>
        <taxon>Peronosporales</taxon>
        <taxon>Peronosporaceae</taxon>
        <taxon>Phytophthora</taxon>
    </lineage>
</organism>
<dbReference type="InterPro" id="IPR039421">
    <property type="entry name" value="Type_1_exporter"/>
</dbReference>
<dbReference type="EMBL" id="BSXT01000212">
    <property type="protein sequence ID" value="GMF20904.1"/>
    <property type="molecule type" value="Genomic_DNA"/>
</dbReference>
<evidence type="ECO:0000256" key="5">
    <source>
        <dbReference type="SAM" id="Phobius"/>
    </source>
</evidence>
<dbReference type="PANTHER" id="PTHR24222">
    <property type="entry name" value="ABC TRANSPORTER B FAMILY"/>
    <property type="match status" value="1"/>
</dbReference>
<proteinExistence type="predicted"/>
<gene>
    <name evidence="7" type="ORF">Pfra01_000262100</name>
</gene>
<keyword evidence="4 5" id="KW-0472">Membrane</keyword>
<dbReference type="Pfam" id="PF00664">
    <property type="entry name" value="ABC_membrane"/>
    <property type="match status" value="1"/>
</dbReference>
<keyword evidence="8" id="KW-1185">Reference proteome</keyword>
<evidence type="ECO:0000313" key="8">
    <source>
        <dbReference type="Proteomes" id="UP001165121"/>
    </source>
</evidence>
<evidence type="ECO:0000313" key="7">
    <source>
        <dbReference type="EMBL" id="GMF20904.1"/>
    </source>
</evidence>
<dbReference type="PANTHER" id="PTHR24222:SF76">
    <property type="entry name" value="MYCOBACTIN IMPORT ATP-BINDING_PERMEASE PROTEIN IRTB"/>
    <property type="match status" value="1"/>
</dbReference>
<protein>
    <submittedName>
        <fullName evidence="7">Unnamed protein product</fullName>
    </submittedName>
</protein>
<dbReference type="GO" id="GO:0005524">
    <property type="term" value="F:ATP binding"/>
    <property type="evidence" value="ECO:0007669"/>
    <property type="project" value="InterPro"/>
</dbReference>
<dbReference type="Proteomes" id="UP001165121">
    <property type="component" value="Unassembled WGS sequence"/>
</dbReference>
<comment type="caution">
    <text evidence="7">The sequence shown here is derived from an EMBL/GenBank/DDBJ whole genome shotgun (WGS) entry which is preliminary data.</text>
</comment>
<feature type="domain" description="ABC transmembrane type-1" evidence="6">
    <location>
        <begin position="118"/>
        <end position="261"/>
    </location>
</feature>
<sequence>MPICDHECRVRGPVDPIDTFDGGTGGAPNSFNYSLSKEQASHRNCESISAKNMPTSSEPFNFESHSYVSSAYPSIGAATMRNWGIRGRGTLAKGIKTKQVSLLVLFSFSDTTDKLLMFMGTLGAFGAGVLRPILVLLYGNIINEFGGAHEGDTSTLTLSSVHSASLNFAVVGIVGFIAAYLQVYCWSLTASRQSKRIRSLYVNAIVTKEVGWLDVNDPMQLSSSVADSTLTIQDGMGAKMSDLLHFTSTLVSGIAIAMIKV</sequence>
<dbReference type="OrthoDB" id="76207at2759"/>
<dbReference type="AlphaFoldDB" id="A0A9W6WY33"/>
<evidence type="ECO:0000256" key="1">
    <source>
        <dbReference type="ARBA" id="ARBA00004141"/>
    </source>
</evidence>